<gene>
    <name evidence="9" type="ORF">FOKN1_1085</name>
</gene>
<keyword evidence="4 6" id="KW-0472">Membrane</keyword>
<evidence type="ECO:0000259" key="8">
    <source>
        <dbReference type="Pfam" id="PF00662"/>
    </source>
</evidence>
<dbReference type="RefSeq" id="WP_096365468.1">
    <property type="nucleotide sequence ID" value="NZ_AP018052.1"/>
</dbReference>
<feature type="transmembrane region" description="Helical" evidence="6">
    <location>
        <begin position="378"/>
        <end position="399"/>
    </location>
</feature>
<dbReference type="GO" id="GO:0016020">
    <property type="term" value="C:membrane"/>
    <property type="evidence" value="ECO:0007669"/>
    <property type="project" value="UniProtKB-SubCell"/>
</dbReference>
<evidence type="ECO:0000256" key="3">
    <source>
        <dbReference type="ARBA" id="ARBA00022989"/>
    </source>
</evidence>
<feature type="transmembrane region" description="Helical" evidence="6">
    <location>
        <begin position="436"/>
        <end position="457"/>
    </location>
</feature>
<accession>A0A1Z4VPR4</accession>
<evidence type="ECO:0000256" key="6">
    <source>
        <dbReference type="SAM" id="Phobius"/>
    </source>
</evidence>
<dbReference type="InterPro" id="IPR001516">
    <property type="entry name" value="Proton_antipo_N"/>
</dbReference>
<keyword evidence="9" id="KW-0830">Ubiquinone</keyword>
<proteinExistence type="predicted"/>
<evidence type="ECO:0000256" key="5">
    <source>
        <dbReference type="RuleBase" id="RU000320"/>
    </source>
</evidence>
<dbReference type="InterPro" id="IPR003945">
    <property type="entry name" value="NU5C-like"/>
</dbReference>
<name>A0A1Z4VPR4_9GAMM</name>
<dbReference type="PANTHER" id="PTHR42829:SF1">
    <property type="entry name" value="INORGANIC CARBON TRANSPORTER SUBUNIT DABB-RELATED"/>
    <property type="match status" value="1"/>
</dbReference>
<sequence length="560" mass="61721">MERLIVLVAALPLCSALLIQLLPHRPGWRAARLSVTCTALSFLAAAATLWLALAGGDAVALTLPGAAWGSLLFDPLSTLMMLVIAGISLIVHVYSVRYMAEEPGYARFFLLLDLMTAALLVMVAAGDLITLLIAWHLVGILLYFLLGHDTRSPSAWRYSFWTLLTYRIGDLPLVLAAGLLHHAYGTWSLPELFTRITADPGSHYFLGLELLDVVGALIALAAFARSAQFLLHTWLPYTMDGPTPVSALMHAGIVNAGGFLINRFAPVFIHTGGVLHWIFLVGLVTAVIGSVLMLTQNDIKKSLGYSTMGQMGFMIMECGVGAFSLAIYHLIAHGLFKGTLFLGAGGVIHAARHDDGVPKDDLYTFVVERRPARQRKPWLLMAAITLAVPVSILVVAHLLVVQDYFQKQGAIVLLFFGWITGAQLIFATYRMRSQNLWRLVGLSVFSFTVVVVGYILISHAFDLFLYPDPAFRQQLYAAADIDLLRFDILVGIVTAVIVLGWLLTYYAERNGGRRQRRSGRGWLVFYALVSREFYLSDLYASLTRGLLQGAARLNVWLRWA</sequence>
<dbReference type="PRINTS" id="PR01434">
    <property type="entry name" value="NADHDHGNASE5"/>
</dbReference>
<keyword evidence="10" id="KW-1185">Reference proteome</keyword>
<protein>
    <submittedName>
        <fullName evidence="9">NADH:ubiquinone oxidoreductase subunit 5</fullName>
    </submittedName>
</protein>
<dbReference type="EMBL" id="AP018052">
    <property type="protein sequence ID" value="BAZ93485.1"/>
    <property type="molecule type" value="Genomic_DNA"/>
</dbReference>
<evidence type="ECO:0000256" key="4">
    <source>
        <dbReference type="ARBA" id="ARBA00023136"/>
    </source>
</evidence>
<evidence type="ECO:0000256" key="2">
    <source>
        <dbReference type="ARBA" id="ARBA00022692"/>
    </source>
</evidence>
<dbReference type="Proteomes" id="UP000218765">
    <property type="component" value="Chromosome"/>
</dbReference>
<evidence type="ECO:0000313" key="9">
    <source>
        <dbReference type="EMBL" id="BAZ93485.1"/>
    </source>
</evidence>
<feature type="transmembrane region" description="Helical" evidence="6">
    <location>
        <begin position="274"/>
        <end position="295"/>
    </location>
</feature>
<reference evidence="9 10" key="1">
    <citation type="submission" date="2017-05" db="EMBL/GenBank/DDBJ databases">
        <title>Thiocyanate degradation by Thiohalobacter thiocyanaticus FOKN1.</title>
        <authorList>
            <person name="Oshiki M."/>
            <person name="Fukushima T."/>
            <person name="Kawano S."/>
            <person name="Nakagawa J."/>
        </authorList>
    </citation>
    <scope>NUCLEOTIDE SEQUENCE [LARGE SCALE GENOMIC DNA]</scope>
    <source>
        <strain evidence="9 10">FOKN1</strain>
    </source>
</reference>
<dbReference type="Pfam" id="PF00662">
    <property type="entry name" value="Proton_antipo_N"/>
    <property type="match status" value="1"/>
</dbReference>
<dbReference type="OrthoDB" id="9811798at2"/>
<evidence type="ECO:0000259" key="7">
    <source>
        <dbReference type="Pfam" id="PF00361"/>
    </source>
</evidence>
<feature type="transmembrane region" description="Helical" evidence="6">
    <location>
        <begin position="114"/>
        <end position="146"/>
    </location>
</feature>
<keyword evidence="2 5" id="KW-0812">Transmembrane</keyword>
<evidence type="ECO:0000313" key="10">
    <source>
        <dbReference type="Proteomes" id="UP000218765"/>
    </source>
</evidence>
<feature type="transmembrane region" description="Helical" evidence="6">
    <location>
        <begin position="245"/>
        <end position="262"/>
    </location>
</feature>
<dbReference type="Pfam" id="PF00361">
    <property type="entry name" value="Proton_antipo_M"/>
    <property type="match status" value="1"/>
</dbReference>
<dbReference type="GO" id="GO:0003954">
    <property type="term" value="F:NADH dehydrogenase activity"/>
    <property type="evidence" value="ECO:0007669"/>
    <property type="project" value="TreeGrafter"/>
</dbReference>
<dbReference type="AlphaFoldDB" id="A0A1Z4VPR4"/>
<organism evidence="9 10">
    <name type="scientific">Thiohalobacter thiocyanaticus</name>
    <dbReference type="NCBI Taxonomy" id="585455"/>
    <lineage>
        <taxon>Bacteria</taxon>
        <taxon>Pseudomonadati</taxon>
        <taxon>Pseudomonadota</taxon>
        <taxon>Gammaproteobacteria</taxon>
        <taxon>Thiohalobacterales</taxon>
        <taxon>Thiohalobacteraceae</taxon>
        <taxon>Thiohalobacter</taxon>
    </lineage>
</organism>
<feature type="transmembrane region" description="Helical" evidence="6">
    <location>
        <begin position="40"/>
        <end position="63"/>
    </location>
</feature>
<keyword evidence="3 6" id="KW-1133">Transmembrane helix</keyword>
<feature type="domain" description="NADH-Ubiquinone oxidoreductase (complex I) chain 5 N-terminal" evidence="8">
    <location>
        <begin position="70"/>
        <end position="109"/>
    </location>
</feature>
<feature type="transmembrane region" description="Helical" evidence="6">
    <location>
        <begin position="411"/>
        <end position="429"/>
    </location>
</feature>
<dbReference type="GO" id="GO:0042773">
    <property type="term" value="P:ATP synthesis coupled electron transport"/>
    <property type="evidence" value="ECO:0007669"/>
    <property type="project" value="InterPro"/>
</dbReference>
<feature type="transmembrane region" description="Helical" evidence="6">
    <location>
        <begin position="307"/>
        <end position="328"/>
    </location>
</feature>
<dbReference type="GO" id="GO:0012505">
    <property type="term" value="C:endomembrane system"/>
    <property type="evidence" value="ECO:0007669"/>
    <property type="project" value="UniProtKB-SubCell"/>
</dbReference>
<comment type="subcellular location">
    <subcellularLocation>
        <location evidence="1">Endomembrane system</location>
        <topology evidence="1">Multi-pass membrane protein</topology>
    </subcellularLocation>
    <subcellularLocation>
        <location evidence="5">Membrane</location>
        <topology evidence="5">Multi-pass membrane protein</topology>
    </subcellularLocation>
</comment>
<feature type="transmembrane region" description="Helical" evidence="6">
    <location>
        <begin position="204"/>
        <end position="224"/>
    </location>
</feature>
<feature type="domain" description="NADH:quinone oxidoreductase/Mrp antiporter transmembrane" evidence="7">
    <location>
        <begin position="125"/>
        <end position="414"/>
    </location>
</feature>
<dbReference type="PANTHER" id="PTHR42829">
    <property type="entry name" value="NADH-UBIQUINONE OXIDOREDUCTASE CHAIN 5"/>
    <property type="match status" value="1"/>
</dbReference>
<feature type="transmembrane region" description="Helical" evidence="6">
    <location>
        <begin position="488"/>
        <end position="507"/>
    </location>
</feature>
<dbReference type="GO" id="GO:0015990">
    <property type="term" value="P:electron transport coupled proton transport"/>
    <property type="evidence" value="ECO:0007669"/>
    <property type="project" value="TreeGrafter"/>
</dbReference>
<dbReference type="KEGG" id="ttc:FOKN1_1085"/>
<dbReference type="InterPro" id="IPR001750">
    <property type="entry name" value="ND/Mrp_TM"/>
</dbReference>
<evidence type="ECO:0000256" key="1">
    <source>
        <dbReference type="ARBA" id="ARBA00004127"/>
    </source>
</evidence>
<feature type="transmembrane region" description="Helical" evidence="6">
    <location>
        <begin position="75"/>
        <end position="94"/>
    </location>
</feature>
<dbReference type="GO" id="GO:0008137">
    <property type="term" value="F:NADH dehydrogenase (ubiquinone) activity"/>
    <property type="evidence" value="ECO:0007669"/>
    <property type="project" value="InterPro"/>
</dbReference>